<feature type="signal peptide" evidence="3">
    <location>
        <begin position="1"/>
        <end position="19"/>
    </location>
</feature>
<comment type="caution">
    <text evidence="4">The sequence shown here is derived from an EMBL/GenBank/DDBJ whole genome shotgun (WGS) entry which is preliminary data.</text>
</comment>
<evidence type="ECO:0000256" key="3">
    <source>
        <dbReference type="SAM" id="SignalP"/>
    </source>
</evidence>
<keyword evidence="2" id="KW-0472">Membrane</keyword>
<evidence type="ECO:0000256" key="2">
    <source>
        <dbReference type="SAM" id="Phobius"/>
    </source>
</evidence>
<dbReference type="EMBL" id="CAICTM010001701">
    <property type="protein sequence ID" value="CAB9525627.1"/>
    <property type="molecule type" value="Genomic_DNA"/>
</dbReference>
<feature type="region of interest" description="Disordered" evidence="1">
    <location>
        <begin position="128"/>
        <end position="186"/>
    </location>
</feature>
<feature type="compositionally biased region" description="Low complexity" evidence="1">
    <location>
        <begin position="128"/>
        <end position="139"/>
    </location>
</feature>
<keyword evidence="3" id="KW-0732">Signal</keyword>
<keyword evidence="2" id="KW-0812">Transmembrane</keyword>
<accession>A0A9N8HU70</accession>
<keyword evidence="5" id="KW-1185">Reference proteome</keyword>
<sequence length="247" mass="27615">MALLVLLFAHCLTMRSASSICPCDHLFPMSSRATSAVVSICSLFVLLFDHCLTMMLASSVCPVQVIQVPSLHYRIHQVGRIKIHTSCQRCQFIVKSAQFKSSCNPKSSLSHPIHQVDHNDNSRFTCPVSDVDSSSSRSGSSHHAKPSLSHPIPFIKSITDNSRFTRPVRDVPSSSSRPGSSHHTTQAFSPYCQSMLRRNPQQRIFPIKICGDFLRLPSWLVGGCVIFFLEFGWSFLPVGWLRYPLLV</sequence>
<name>A0A9N8HU70_9STRA</name>
<feature type="chain" id="PRO_5040490309" evidence="3">
    <location>
        <begin position="20"/>
        <end position="247"/>
    </location>
</feature>
<protein>
    <submittedName>
        <fullName evidence="4">Uncharacterized protein</fullName>
    </submittedName>
</protein>
<evidence type="ECO:0000313" key="5">
    <source>
        <dbReference type="Proteomes" id="UP001153069"/>
    </source>
</evidence>
<dbReference type="AlphaFoldDB" id="A0A9N8HU70"/>
<proteinExistence type="predicted"/>
<feature type="compositionally biased region" description="Low complexity" evidence="1">
    <location>
        <begin position="170"/>
        <end position="181"/>
    </location>
</feature>
<feature type="transmembrane region" description="Helical" evidence="2">
    <location>
        <begin position="213"/>
        <end position="236"/>
    </location>
</feature>
<dbReference type="Proteomes" id="UP001153069">
    <property type="component" value="Unassembled WGS sequence"/>
</dbReference>
<evidence type="ECO:0000256" key="1">
    <source>
        <dbReference type="SAM" id="MobiDB-lite"/>
    </source>
</evidence>
<organism evidence="4 5">
    <name type="scientific">Seminavis robusta</name>
    <dbReference type="NCBI Taxonomy" id="568900"/>
    <lineage>
        <taxon>Eukaryota</taxon>
        <taxon>Sar</taxon>
        <taxon>Stramenopiles</taxon>
        <taxon>Ochrophyta</taxon>
        <taxon>Bacillariophyta</taxon>
        <taxon>Bacillariophyceae</taxon>
        <taxon>Bacillariophycidae</taxon>
        <taxon>Naviculales</taxon>
        <taxon>Naviculaceae</taxon>
        <taxon>Seminavis</taxon>
    </lineage>
</organism>
<evidence type="ECO:0000313" key="4">
    <source>
        <dbReference type="EMBL" id="CAB9525627.1"/>
    </source>
</evidence>
<gene>
    <name evidence="4" type="ORF">SEMRO_1703_G292291.1</name>
</gene>
<reference evidence="4" key="1">
    <citation type="submission" date="2020-06" db="EMBL/GenBank/DDBJ databases">
        <authorList>
            <consortium name="Plant Systems Biology data submission"/>
        </authorList>
    </citation>
    <scope>NUCLEOTIDE SEQUENCE</scope>
    <source>
        <strain evidence="4">D6</strain>
    </source>
</reference>
<keyword evidence="2" id="KW-1133">Transmembrane helix</keyword>